<evidence type="ECO:0000313" key="2">
    <source>
        <dbReference type="Proteomes" id="UP000789759"/>
    </source>
</evidence>
<dbReference type="EMBL" id="CAJVQA010036561">
    <property type="protein sequence ID" value="CAG8808727.1"/>
    <property type="molecule type" value="Genomic_DNA"/>
</dbReference>
<name>A0A9N9K3P9_9GLOM</name>
<proteinExistence type="predicted"/>
<sequence>TKPKVESLTETFIEIPTKSTESLLKVLLKVPKVLPKVENPTETF</sequence>
<feature type="non-terminal residue" evidence="1">
    <location>
        <position position="1"/>
    </location>
</feature>
<evidence type="ECO:0000313" key="1">
    <source>
        <dbReference type="EMBL" id="CAG8808727.1"/>
    </source>
</evidence>
<organism evidence="1 2">
    <name type="scientific">Cetraspora pellucida</name>
    <dbReference type="NCBI Taxonomy" id="1433469"/>
    <lineage>
        <taxon>Eukaryota</taxon>
        <taxon>Fungi</taxon>
        <taxon>Fungi incertae sedis</taxon>
        <taxon>Mucoromycota</taxon>
        <taxon>Glomeromycotina</taxon>
        <taxon>Glomeromycetes</taxon>
        <taxon>Diversisporales</taxon>
        <taxon>Gigasporaceae</taxon>
        <taxon>Cetraspora</taxon>
    </lineage>
</organism>
<dbReference type="Proteomes" id="UP000789759">
    <property type="component" value="Unassembled WGS sequence"/>
</dbReference>
<protein>
    <submittedName>
        <fullName evidence="1">3809_t:CDS:1</fullName>
    </submittedName>
</protein>
<dbReference type="AlphaFoldDB" id="A0A9N9K3P9"/>
<reference evidence="1" key="1">
    <citation type="submission" date="2021-06" db="EMBL/GenBank/DDBJ databases">
        <authorList>
            <person name="Kallberg Y."/>
            <person name="Tangrot J."/>
            <person name="Rosling A."/>
        </authorList>
    </citation>
    <scope>NUCLEOTIDE SEQUENCE</scope>
    <source>
        <strain evidence="1">FL966</strain>
    </source>
</reference>
<keyword evidence="2" id="KW-1185">Reference proteome</keyword>
<comment type="caution">
    <text evidence="1">The sequence shown here is derived from an EMBL/GenBank/DDBJ whole genome shotgun (WGS) entry which is preliminary data.</text>
</comment>
<accession>A0A9N9K3P9</accession>
<gene>
    <name evidence="1" type="ORF">CPELLU_LOCUS18406</name>
</gene>
<feature type="non-terminal residue" evidence="1">
    <location>
        <position position="44"/>
    </location>
</feature>